<evidence type="ECO:0000313" key="3">
    <source>
        <dbReference type="Proteomes" id="UP000539350"/>
    </source>
</evidence>
<gene>
    <name evidence="2" type="primary">bamE</name>
    <name evidence="2" type="ORF">H2508_11240</name>
</gene>
<evidence type="ECO:0000256" key="1">
    <source>
        <dbReference type="SAM" id="SignalP"/>
    </source>
</evidence>
<dbReference type="AlphaFoldDB" id="A0A7W2TXD3"/>
<keyword evidence="1" id="KW-0732">Signal</keyword>
<reference evidence="2 3" key="1">
    <citation type="submission" date="2020-07" db="EMBL/GenBank/DDBJ databases">
        <title>Halieaceae bacterium, F7430, whole genome shotgun sequencing project.</title>
        <authorList>
            <person name="Jiang S."/>
            <person name="Liu Z.W."/>
            <person name="Du Z.J."/>
        </authorList>
    </citation>
    <scope>NUCLEOTIDE SEQUENCE [LARGE SCALE GENOMIC DNA]</scope>
    <source>
        <strain evidence="2 3">F7430</strain>
    </source>
</reference>
<feature type="signal peptide" evidence="1">
    <location>
        <begin position="1"/>
        <end position="18"/>
    </location>
</feature>
<protein>
    <submittedName>
        <fullName evidence="2">Outer membrane protein assembly factor BamE</fullName>
    </submittedName>
</protein>
<comment type="caution">
    <text evidence="2">The sequence shown here is derived from an EMBL/GenBank/DDBJ whole genome shotgun (WGS) entry which is preliminary data.</text>
</comment>
<feature type="chain" id="PRO_5030919414" evidence="1">
    <location>
        <begin position="19"/>
        <end position="117"/>
    </location>
</feature>
<dbReference type="EMBL" id="JACFXU010000015">
    <property type="protein sequence ID" value="MBA6413683.1"/>
    <property type="molecule type" value="Genomic_DNA"/>
</dbReference>
<organism evidence="2 3">
    <name type="scientific">Sediminihaliea albiluteola</name>
    <dbReference type="NCBI Taxonomy" id="2758564"/>
    <lineage>
        <taxon>Bacteria</taxon>
        <taxon>Pseudomonadati</taxon>
        <taxon>Pseudomonadota</taxon>
        <taxon>Gammaproteobacteria</taxon>
        <taxon>Cellvibrionales</taxon>
        <taxon>Halieaceae</taxon>
        <taxon>Sediminihaliea</taxon>
    </lineage>
</organism>
<dbReference type="Proteomes" id="UP000539350">
    <property type="component" value="Unassembled WGS sequence"/>
</dbReference>
<dbReference type="RefSeq" id="WP_182173513.1">
    <property type="nucleotide sequence ID" value="NZ_JACFXU010000015.1"/>
</dbReference>
<evidence type="ECO:0000313" key="2">
    <source>
        <dbReference type="EMBL" id="MBA6413683.1"/>
    </source>
</evidence>
<name>A0A7W2TXD3_9GAMM</name>
<proteinExistence type="predicted"/>
<keyword evidence="3" id="KW-1185">Reference proteome</keyword>
<sequence length="117" mass="13425">MIRSFLIAALTVFLGACAQYENQRGVEVTWDPSVLKNMTPGKTTRSEVLKQLGPPSQLIALNDETVLYYLYERSKGNGLLLIVYNRFQVDTRYDRAVFIFDENDRLSEFSSKVHETL</sequence>
<accession>A0A7W2TXD3</accession>
<dbReference type="PROSITE" id="PS51257">
    <property type="entry name" value="PROKAR_LIPOPROTEIN"/>
    <property type="match status" value="1"/>
</dbReference>